<organism evidence="4 5">
    <name type="scientific">Clavelina lepadiformis</name>
    <name type="common">Light-bulb sea squirt</name>
    <name type="synonym">Ascidia lepadiformis</name>
    <dbReference type="NCBI Taxonomy" id="159417"/>
    <lineage>
        <taxon>Eukaryota</taxon>
        <taxon>Metazoa</taxon>
        <taxon>Chordata</taxon>
        <taxon>Tunicata</taxon>
        <taxon>Ascidiacea</taxon>
        <taxon>Aplousobranchia</taxon>
        <taxon>Clavelinidae</taxon>
        <taxon>Clavelina</taxon>
    </lineage>
</organism>
<keyword evidence="5" id="KW-1185">Reference proteome</keyword>
<keyword evidence="2" id="KW-0472">Membrane</keyword>
<dbReference type="Proteomes" id="UP001642483">
    <property type="component" value="Unassembled WGS sequence"/>
</dbReference>
<comment type="caution">
    <text evidence="4">The sequence shown here is derived from an EMBL/GenBank/DDBJ whole genome shotgun (WGS) entry which is preliminary data.</text>
</comment>
<keyword evidence="3" id="KW-0732">Signal</keyword>
<reference evidence="4 5" key="1">
    <citation type="submission" date="2024-02" db="EMBL/GenBank/DDBJ databases">
        <authorList>
            <person name="Daric V."/>
            <person name="Darras S."/>
        </authorList>
    </citation>
    <scope>NUCLEOTIDE SEQUENCE [LARGE SCALE GENOMIC DNA]</scope>
</reference>
<feature type="signal peptide" evidence="3">
    <location>
        <begin position="1"/>
        <end position="22"/>
    </location>
</feature>
<gene>
    <name evidence="4" type="ORF">CVLEPA_LOCUS14357</name>
</gene>
<evidence type="ECO:0000256" key="2">
    <source>
        <dbReference type="SAM" id="Phobius"/>
    </source>
</evidence>
<feature type="chain" id="PRO_5046061140" evidence="3">
    <location>
        <begin position="23"/>
        <end position="941"/>
    </location>
</feature>
<name>A0ABP0FXJ7_CLALP</name>
<accession>A0ABP0FXJ7</accession>
<protein>
    <submittedName>
        <fullName evidence="4">Uncharacterized protein</fullName>
    </submittedName>
</protein>
<evidence type="ECO:0000256" key="3">
    <source>
        <dbReference type="SAM" id="SignalP"/>
    </source>
</evidence>
<dbReference type="EMBL" id="CAWYQH010000097">
    <property type="protein sequence ID" value="CAK8683269.1"/>
    <property type="molecule type" value="Genomic_DNA"/>
</dbReference>
<feature type="transmembrane region" description="Helical" evidence="2">
    <location>
        <begin position="870"/>
        <end position="893"/>
    </location>
</feature>
<keyword evidence="2" id="KW-1133">Transmembrane helix</keyword>
<evidence type="ECO:0000313" key="4">
    <source>
        <dbReference type="EMBL" id="CAK8683269.1"/>
    </source>
</evidence>
<evidence type="ECO:0000313" key="5">
    <source>
        <dbReference type="Proteomes" id="UP001642483"/>
    </source>
</evidence>
<sequence length="941" mass="107515">MKIFGYLVIFVVLLGGIDQTFSWILGAPTDDDVSNEPLYYDMEGEGTTEANYITDRFETTGSPTISESVESSENATALPWQDYEIAEEDKSMPSLREVCLADIERAQTSIVKIFDAITLINFVSSSLDDAKAAGKTEIEIPEEFVSDVNTASLGDCFNMLIEYFQDTSVTAEDTYSLMESIRAKLEDKFSPDLDELLDVRQELLTKIGSIEETITFQIESLAKLFEKLSKLQVNKVYEDKNMDKELNVTSTSVLSDIEYGDDGSVDDTTESFMNEDIDNFAGIADILDLYEDTENENTEGTEYGVNELGLDEDNSDETNIRDILNFYNDTDYTDEYTDDNYYDLNHDSDEYFPNTTYDANELDLDENHNDINDTLDLYDYTEGDASNYNLSNADELLGMLTNLFKTSNGSVLGGINNTLDLYDAIQDKFFNTQDMNDDTQYAENNYDDTQNVYDDTEDADESYAYAEDTSDDTAEFVNENYENTQYISDDTQAVDENYDDTQSTYDDTQDADESYAYTQDYTSDETEVVEENYAYTPEDSYVDTEDMYEDTEDADGSYFYTEDTSDDIEVVDENYDDTPEDNYDDTQEDNYDDAQDADESYAFTEDTTDDTEVVDEHYDDTQDMYEDKEDTDEISDDTQNAYDDTEVVDENYDDTQDMYDDTQDTYEDNEAVEINGDKTYDDTQSAYDDIKGVQYKYENTQSMDSGEDPFTAKDTKTFYNYESNDILDLYDFTESDPSNVDDLPELLANLFPNSNENQDFSDILNSFTENDESIETIQKDYESYNANYYSNEEETIPLIDTSFPPEKNISEDDTKNSVGYYGIPDDSNEISSSFNSRLESLDYMEESNDDNKPEDGVIEEKVESENYINVPALIISLSVTLLLFFVIVVLFACRRQQMKRTKFTTAGCVHKVPYGTIKNESNLVKKSLHECKSAQVYNIEI</sequence>
<proteinExistence type="predicted"/>
<keyword evidence="2" id="KW-0812">Transmembrane</keyword>
<feature type="region of interest" description="Disordered" evidence="1">
    <location>
        <begin position="573"/>
        <end position="592"/>
    </location>
</feature>
<evidence type="ECO:0000256" key="1">
    <source>
        <dbReference type="SAM" id="MobiDB-lite"/>
    </source>
</evidence>